<feature type="compositionally biased region" description="Low complexity" evidence="1">
    <location>
        <begin position="183"/>
        <end position="196"/>
    </location>
</feature>
<feature type="region of interest" description="Disordered" evidence="1">
    <location>
        <begin position="177"/>
        <end position="196"/>
    </location>
</feature>
<gene>
    <name evidence="2" type="ORF">OMP39_02055</name>
</gene>
<name>A0ABY6MTQ7_9BURK</name>
<proteinExistence type="predicted"/>
<evidence type="ECO:0000313" key="3">
    <source>
        <dbReference type="Proteomes" id="UP001163266"/>
    </source>
</evidence>
<dbReference type="EMBL" id="CP110257">
    <property type="protein sequence ID" value="UZD55397.1"/>
    <property type="molecule type" value="Genomic_DNA"/>
</dbReference>
<protein>
    <recommendedName>
        <fullName evidence="4">Cyclase dehydrase</fullName>
    </recommendedName>
</protein>
<evidence type="ECO:0000256" key="1">
    <source>
        <dbReference type="SAM" id="MobiDB-lite"/>
    </source>
</evidence>
<organism evidence="2 3">
    <name type="scientific">Caldimonas aquatica</name>
    <dbReference type="NCBI Taxonomy" id="376175"/>
    <lineage>
        <taxon>Bacteria</taxon>
        <taxon>Pseudomonadati</taxon>
        <taxon>Pseudomonadota</taxon>
        <taxon>Betaproteobacteria</taxon>
        <taxon>Burkholderiales</taxon>
        <taxon>Sphaerotilaceae</taxon>
        <taxon>Caldimonas</taxon>
    </lineage>
</organism>
<dbReference type="RefSeq" id="WP_264893151.1">
    <property type="nucleotide sequence ID" value="NZ_CP110257.1"/>
</dbReference>
<keyword evidence="3" id="KW-1185">Reference proteome</keyword>
<sequence>MSRSSITYLSRPEPERRRPPPAPTRYVRSAPRSVARSLGWFSLALGAAQWLRPHHAARAAGVPGWAPVVKAWGLREMLVGAGVLLTLRPAAWMWARVAGDVLDLATLGLGREPAQHRRHRAAFAAVLGLAAVDVWCARALSVEQRRREQPWYDYSDRSGFPRGLQAARSAAAWVPDDLRRRPALQPQAQPGAQARA</sequence>
<reference evidence="2" key="1">
    <citation type="submission" date="2022-10" db="EMBL/GenBank/DDBJ databases">
        <title>Complete genome sequence of Schlegelella aquatica LMG 23380.</title>
        <authorList>
            <person name="Musilova J."/>
            <person name="Kourilova X."/>
            <person name="Bezdicek M."/>
            <person name="Hermankova K."/>
            <person name="Obruca S."/>
            <person name="Sedlar K."/>
        </authorList>
    </citation>
    <scope>NUCLEOTIDE SEQUENCE</scope>
    <source>
        <strain evidence="2">LMG 23380</strain>
    </source>
</reference>
<evidence type="ECO:0000313" key="2">
    <source>
        <dbReference type="EMBL" id="UZD55397.1"/>
    </source>
</evidence>
<accession>A0ABY6MTQ7</accession>
<dbReference type="Proteomes" id="UP001163266">
    <property type="component" value="Chromosome"/>
</dbReference>
<evidence type="ECO:0008006" key="4">
    <source>
        <dbReference type="Google" id="ProtNLM"/>
    </source>
</evidence>
<feature type="region of interest" description="Disordered" evidence="1">
    <location>
        <begin position="1"/>
        <end position="28"/>
    </location>
</feature>